<proteinExistence type="predicted"/>
<feature type="transmembrane region" description="Helical" evidence="2">
    <location>
        <begin position="1427"/>
        <end position="1447"/>
    </location>
</feature>
<reference evidence="4 5" key="1">
    <citation type="submission" date="2019-07" db="EMBL/GenBank/DDBJ databases">
        <title>Genomes of Cafeteria roenbergensis.</title>
        <authorList>
            <person name="Fischer M.G."/>
            <person name="Hackl T."/>
            <person name="Roman M."/>
        </authorList>
    </citation>
    <scope>NUCLEOTIDE SEQUENCE [LARGE SCALE GENOMIC DNA]</scope>
    <source>
        <strain evidence="4 5">BVI</strain>
    </source>
</reference>
<evidence type="ECO:0000313" key="4">
    <source>
        <dbReference type="EMBL" id="KAA0157710.1"/>
    </source>
</evidence>
<evidence type="ECO:0000259" key="3">
    <source>
        <dbReference type="Pfam" id="PF25474"/>
    </source>
</evidence>
<feature type="compositionally biased region" description="Basic residues" evidence="1">
    <location>
        <begin position="752"/>
        <end position="765"/>
    </location>
</feature>
<feature type="compositionally biased region" description="Basic and acidic residues" evidence="1">
    <location>
        <begin position="823"/>
        <end position="833"/>
    </location>
</feature>
<protein>
    <recommendedName>
        <fullName evidence="3">TmcB/TmcC TPR repeats domain-containing protein</fullName>
    </recommendedName>
</protein>
<feature type="region of interest" description="Disordered" evidence="1">
    <location>
        <begin position="793"/>
        <end position="860"/>
    </location>
</feature>
<evidence type="ECO:0000256" key="1">
    <source>
        <dbReference type="SAM" id="MobiDB-lite"/>
    </source>
</evidence>
<keyword evidence="2" id="KW-1133">Transmembrane helix</keyword>
<dbReference type="PANTHER" id="PTHR31600:SF2">
    <property type="entry name" value="GAMETE ENRICHED GENE 10 PROTEIN-RELATED"/>
    <property type="match status" value="1"/>
</dbReference>
<feature type="transmembrane region" description="Helical" evidence="2">
    <location>
        <begin position="271"/>
        <end position="291"/>
    </location>
</feature>
<feature type="region of interest" description="Disordered" evidence="1">
    <location>
        <begin position="715"/>
        <end position="775"/>
    </location>
</feature>
<feature type="transmembrane region" description="Helical" evidence="2">
    <location>
        <begin position="332"/>
        <end position="357"/>
    </location>
</feature>
<feature type="transmembrane region" description="Helical" evidence="2">
    <location>
        <begin position="120"/>
        <end position="141"/>
    </location>
</feature>
<accession>A0A5A8D023</accession>
<feature type="domain" description="TmcB/TmcC TPR repeats" evidence="3">
    <location>
        <begin position="1027"/>
        <end position="1142"/>
    </location>
</feature>
<feature type="compositionally biased region" description="Polar residues" evidence="1">
    <location>
        <begin position="455"/>
        <end position="466"/>
    </location>
</feature>
<feature type="compositionally biased region" description="Polar residues" evidence="1">
    <location>
        <begin position="874"/>
        <end position="888"/>
    </location>
</feature>
<name>A0A5A8D023_CAFRO</name>
<dbReference type="Proteomes" id="UP000323011">
    <property type="component" value="Unassembled WGS sequence"/>
</dbReference>
<evidence type="ECO:0000256" key="2">
    <source>
        <dbReference type="SAM" id="Phobius"/>
    </source>
</evidence>
<feature type="compositionally biased region" description="Basic and acidic residues" evidence="1">
    <location>
        <begin position="1522"/>
        <end position="1532"/>
    </location>
</feature>
<feature type="compositionally biased region" description="Polar residues" evidence="1">
    <location>
        <begin position="1646"/>
        <end position="1658"/>
    </location>
</feature>
<sequence>MGAPKRDLEDQVDVDGIMARVQAATSGQSDGGFWKQVEITLFRIFGLMLSDSGHVSRRKTARFNVLRIILFFVDWLQLAAIMMSPSTGYTFPWEFLAFTKQLSLLRILGIDDADLQTFTVVWAVVIGIMALALANVAYVAWQVRVGFSGSLAPVRTLRAAVLILLTATYVPMISIVAQPLACQQLQRRSRSPDTEVPCWGTLHATMVAIGLPVTLAFVAFAFLMRAVYFNDAPLSGVITSKPIARNEFWDTVARTAVVLMALFLRERDPMLMTVLFIVLYFLLTIQAVLHLPYFKLSMTQLRVSTYCALVWLATGGVVIQSMRGMDDVGEDAVGFFAMVWLYCTLPVLAAGAALSWWRYRWMERTGAVIAKFHLLAAKSAEMVEDDDDVNSVFSQPPQWHDGRPQPSLVPDAPSAGGPTDGAASPPLGGTSFKPASSSSPPEGAAVARPEPSGAHKSSAQSDSRLLQESPPMSEAEPLTDLATLGEFKSAAAPPARPSDALKTVVGLVSAKDKAGADPARAHADAKLAPSTPLRGMVANAIAGSAERGPSSAERGPGSAKLVPGHDGGAGATQQRAAAPQGATAPAEAEDVVEQHQSWRSRTKLRPPTSETKGPVVGNKGRRHGHSSSMQNVLKTVSEPVASGDESDGGDSGSHIGAHRSGSAARNAEGAAMVPSARKGQLKRSPLGQHDAGVAKDGHGATVAAWGTLRHAAAGVGDVPAQDHPAPRGHDEHPAHDDAPPLHFGPGDQAIRDRRKASARHSRRTRQPPEPQVSSGAKGFVAALRAELGHTATLSSHSALMRRPSRASMAGSASRPASVRRHPQAHEEHGRDRPVTAGALSTPGPAQDAAPRPPRATVSSDVTPHLSLAEPVKIETSQAPSDVDSNLSVHSAEAGGHEDNDEELDELLNSGAHPSSLESHASYVWSSDTDVELFVRSLLSRPTPRRLHYARALLDEALTVFPESVFVRLTFTTYLFSRTATYPDILLAIRLLAEASTMPASLDLRFAVFSKLSGAMNARRRLVLGDGQPGSRQDSLDLVEFKKGARLADEKHKEAVALMLKYWTALAHGATDGVTIRDSSVTDTVAGIVHAADAAEKAYLGVLERWPTSQQVQRAFGLFLINVRNDKELGESYLSMGENADDDLRETGGGGESVVSKRSGLRSGGSVGVGSMASGSSLVSVENLKRRRMRLGNTEASLASQLPDISRMRYGFRLGLGILLAIICGMFALSATLFGEVRLTVSVMGSAGLRRFQTHKAIYDSRGQRLAARENNTEAYEMFQTSNLAMSKKFHSLTDGLFFDGPRPAAIDKQWSTAAIPVYQWNPSSQPGILQESKMGLFAFSSLFVASAVRIARMNMSSMAGPWGVAPTEQAFDVEDGDPFFTLPAYRFVLENFQRLMDELDIAADAYQRANVETAQITDIVMFTLTGIRFVVLAAVAWGVMLPAVDAIRQQKLVLRKMLLTIPRRVAGHMASRLKTVQNSFNELGSGGSSLEELDPTSKVYGVLRDSRFLIAVRQSRRSAKRSAADDGAEKEPAAAGVSASSRSEDDKQRPQARSALRPSLRVDTSGASTGADARRSEASQGVDAAGGGSTSWHADLIQDDDLLMECHDAGEMADLLQSRRESGLAAASRREAAKGSSQEDGGAQPSPANSQQRQQVWGTAQRAGVTDSADSDTLPDESETPSEQERQHGTDDHTVKFAPTPTGDEVRRAMSPHSSKSMIVVSALRNKSDAASQQVAGDSAKPASRCRRCCSRDKRPAAGPLSSDEEDPEVEEQLGICSNPSLRRVVGRGTIVVLVLIALMIATTIVFYTFAAESGTKASQMNNSGRRRYLACETVNLLRELMIADGQVETVKELTERLESTLALYEKVHNGLELGDEDLGLTAADPSSSESQLLARLNYGVPGSGFDPMQTDGSGIADFSGVGLDPLVRFYWATARKVLERYRSPDAPRPKREFSAILADSDFNALWVMQRTVIDSMQAQAVKIYASSNEAVVNELESQAYLILSIEVIMLAAAYLLVYEGISSALVSEHMRANDIRELIPTLIRLGTPALSHDFGGKPKSATASSDFV</sequence>
<feature type="transmembrane region" description="Helical" evidence="2">
    <location>
        <begin position="202"/>
        <end position="228"/>
    </location>
</feature>
<feature type="region of interest" description="Disordered" evidence="1">
    <location>
        <begin position="1730"/>
        <end position="1767"/>
    </location>
</feature>
<feature type="region of interest" description="Disordered" evidence="1">
    <location>
        <begin position="387"/>
        <end position="476"/>
    </location>
</feature>
<gene>
    <name evidence="4" type="ORF">FNF29_00284</name>
</gene>
<feature type="compositionally biased region" description="Low complexity" evidence="1">
    <location>
        <begin position="434"/>
        <end position="447"/>
    </location>
</feature>
<keyword evidence="2" id="KW-0472">Membrane</keyword>
<feature type="region of interest" description="Disordered" evidence="1">
    <location>
        <begin position="540"/>
        <end position="695"/>
    </location>
</feature>
<feature type="region of interest" description="Disordered" evidence="1">
    <location>
        <begin position="1519"/>
        <end position="1590"/>
    </location>
</feature>
<feature type="region of interest" description="Disordered" evidence="1">
    <location>
        <begin position="1139"/>
        <end position="1161"/>
    </location>
</feature>
<feature type="compositionally biased region" description="Low complexity" evidence="1">
    <location>
        <begin position="571"/>
        <end position="586"/>
    </location>
</feature>
<dbReference type="PANTHER" id="PTHR31600">
    <property type="entry name" value="TINY MACROCYSTS PROTEIN B-RELATED"/>
    <property type="match status" value="1"/>
</dbReference>
<comment type="caution">
    <text evidence="4">The sequence shown here is derived from an EMBL/GenBank/DDBJ whole genome shotgun (WGS) entry which is preliminary data.</text>
</comment>
<organism evidence="4 5">
    <name type="scientific">Cafeteria roenbergensis</name>
    <name type="common">Marine flagellate</name>
    <dbReference type="NCBI Taxonomy" id="33653"/>
    <lineage>
        <taxon>Eukaryota</taxon>
        <taxon>Sar</taxon>
        <taxon>Stramenopiles</taxon>
        <taxon>Bigyra</taxon>
        <taxon>Opalozoa</taxon>
        <taxon>Bicosoecida</taxon>
        <taxon>Cafeteriaceae</taxon>
        <taxon>Cafeteria</taxon>
    </lineage>
</organism>
<dbReference type="EMBL" id="VLTN01000001">
    <property type="protein sequence ID" value="KAA0157710.1"/>
    <property type="molecule type" value="Genomic_DNA"/>
</dbReference>
<feature type="compositionally biased region" description="Basic and acidic residues" evidence="1">
    <location>
        <begin position="1683"/>
        <end position="1695"/>
    </location>
</feature>
<feature type="compositionally biased region" description="Acidic residues" evidence="1">
    <location>
        <begin position="1669"/>
        <end position="1682"/>
    </location>
</feature>
<feature type="region of interest" description="Disordered" evidence="1">
    <location>
        <begin position="1620"/>
        <end position="1715"/>
    </location>
</feature>
<evidence type="ECO:0000313" key="5">
    <source>
        <dbReference type="Proteomes" id="UP000323011"/>
    </source>
</evidence>
<keyword evidence="5" id="KW-1185">Reference proteome</keyword>
<feature type="compositionally biased region" description="Basic and acidic residues" evidence="1">
    <location>
        <begin position="1620"/>
        <end position="1633"/>
    </location>
</feature>
<feature type="compositionally biased region" description="Basic and acidic residues" evidence="1">
    <location>
        <begin position="724"/>
        <end position="739"/>
    </location>
</feature>
<dbReference type="InterPro" id="IPR052994">
    <property type="entry name" value="Tiny_macrocysts_regulators"/>
</dbReference>
<feature type="transmembrane region" description="Helical" evidence="2">
    <location>
        <begin position="65"/>
        <end position="83"/>
    </location>
</feature>
<dbReference type="Pfam" id="PF25474">
    <property type="entry name" value="TPR_TmcB"/>
    <property type="match status" value="1"/>
</dbReference>
<feature type="transmembrane region" description="Helical" evidence="2">
    <location>
        <begin position="161"/>
        <end position="181"/>
    </location>
</feature>
<feature type="transmembrane region" description="Helical" evidence="2">
    <location>
        <begin position="1209"/>
        <end position="1233"/>
    </location>
</feature>
<keyword evidence="2" id="KW-0812">Transmembrane</keyword>
<feature type="transmembrane region" description="Helical" evidence="2">
    <location>
        <begin position="1791"/>
        <end position="1811"/>
    </location>
</feature>
<feature type="transmembrane region" description="Helical" evidence="2">
    <location>
        <begin position="2000"/>
        <end position="2022"/>
    </location>
</feature>
<feature type="region of interest" description="Disordered" evidence="1">
    <location>
        <begin position="874"/>
        <end position="902"/>
    </location>
</feature>
<dbReference type="InterPro" id="IPR057352">
    <property type="entry name" value="TPR_TmcB/C"/>
</dbReference>
<feature type="transmembrane region" description="Helical" evidence="2">
    <location>
        <begin position="303"/>
        <end position="320"/>
    </location>
</feature>